<comment type="caution">
    <text evidence="7">The sequence shown here is derived from an EMBL/GenBank/DDBJ whole genome shotgun (WGS) entry which is preliminary data.</text>
</comment>
<dbReference type="EMBL" id="JARGDH010000002">
    <property type="protein sequence ID" value="KAL0274785.1"/>
    <property type="molecule type" value="Genomic_DNA"/>
</dbReference>
<evidence type="ECO:0000256" key="6">
    <source>
        <dbReference type="RuleBase" id="RU363108"/>
    </source>
</evidence>
<dbReference type="GO" id="GO:0005886">
    <property type="term" value="C:plasma membrane"/>
    <property type="evidence" value="ECO:0007669"/>
    <property type="project" value="UniProtKB-SubCell"/>
</dbReference>
<comment type="function">
    <text evidence="6">Gustatory receptor which mediates acceptance or avoidance behavior, depending on its substrates.</text>
</comment>
<evidence type="ECO:0000256" key="2">
    <source>
        <dbReference type="ARBA" id="ARBA00022475"/>
    </source>
</evidence>
<reference evidence="7" key="1">
    <citation type="journal article" date="2024" name="Gigascience">
        <title>Chromosome-level genome of the poultry shaft louse Menopon gallinae provides insight into the host-switching and adaptive evolution of parasitic lice.</title>
        <authorList>
            <person name="Xu Y."/>
            <person name="Ma L."/>
            <person name="Liu S."/>
            <person name="Liang Y."/>
            <person name="Liu Q."/>
            <person name="He Z."/>
            <person name="Tian L."/>
            <person name="Duan Y."/>
            <person name="Cai W."/>
            <person name="Li H."/>
            <person name="Song F."/>
        </authorList>
    </citation>
    <scope>NUCLEOTIDE SEQUENCE</scope>
    <source>
        <strain evidence="7">Cailab_2023a</strain>
    </source>
</reference>
<name>A0AAW2HXY4_9NEOP</name>
<accession>A0AAW2HXY4</accession>
<dbReference type="GO" id="GO:0007165">
    <property type="term" value="P:signal transduction"/>
    <property type="evidence" value="ECO:0007669"/>
    <property type="project" value="UniProtKB-KW"/>
</dbReference>
<keyword evidence="4 6" id="KW-1133">Transmembrane helix</keyword>
<dbReference type="InterPro" id="IPR013604">
    <property type="entry name" value="7TM_chemorcpt"/>
</dbReference>
<keyword evidence="2 6" id="KW-1003">Cell membrane</keyword>
<comment type="subcellular location">
    <subcellularLocation>
        <location evidence="1 6">Cell membrane</location>
        <topology evidence="1 6">Multi-pass membrane protein</topology>
    </subcellularLocation>
</comment>
<keyword evidence="6" id="KW-0807">Transducer</keyword>
<feature type="transmembrane region" description="Helical" evidence="6">
    <location>
        <begin position="340"/>
        <end position="363"/>
    </location>
</feature>
<evidence type="ECO:0000256" key="4">
    <source>
        <dbReference type="ARBA" id="ARBA00022989"/>
    </source>
</evidence>
<dbReference type="GO" id="GO:0050909">
    <property type="term" value="P:sensory perception of taste"/>
    <property type="evidence" value="ECO:0007669"/>
    <property type="project" value="InterPro"/>
</dbReference>
<evidence type="ECO:0000256" key="3">
    <source>
        <dbReference type="ARBA" id="ARBA00022692"/>
    </source>
</evidence>
<evidence type="ECO:0000313" key="7">
    <source>
        <dbReference type="EMBL" id="KAL0274785.1"/>
    </source>
</evidence>
<feature type="transmembrane region" description="Helical" evidence="6">
    <location>
        <begin position="48"/>
        <end position="65"/>
    </location>
</feature>
<protein>
    <recommendedName>
        <fullName evidence="6">Gustatory receptor</fullName>
    </recommendedName>
</protein>
<proteinExistence type="inferred from homology"/>
<keyword evidence="6" id="KW-0675">Receptor</keyword>
<gene>
    <name evidence="7" type="ORF">PYX00_002827</name>
</gene>
<feature type="transmembrane region" description="Helical" evidence="6">
    <location>
        <begin position="226"/>
        <end position="245"/>
    </location>
</feature>
<sequence length="369" mass="42922">MSICIWRRTMTEDEDRARRRRGNLTRATCISDVFGLSSFYTPHSSQKFYRFAVFVAIVATHITLHRTMSSSSDISMIFFRIRLWLTFLAAVLIFFVQAVRGEAVKNCHGSLPPLDPFPRFLTRFVTFFTLFIIYQVFYIPLFITNMFYILILMFYSQVPSVQFEYLIAGVRCRVRDINEHLRKFVNEGPPRFFSPSKTKGKEEELKKLHEEYLQLMELVGYLASTYSFQILIAIVILAIEILYIVQSSFFDVIRKRNTMNPILDFGFKMYAVVTLFCNMLFIVRSGQTYLDECKRTDFILCEIINTNPGVSCPIREFAVHKITYPASISILKLFNLNYEFFYNIGCGLINFGFIVAIFHLGAISENGEV</sequence>
<comment type="similarity">
    <text evidence="6">Belongs to the insect chemoreceptor superfamily. Gustatory receptor (GR) family.</text>
</comment>
<keyword evidence="3 6" id="KW-0812">Transmembrane</keyword>
<evidence type="ECO:0000256" key="1">
    <source>
        <dbReference type="ARBA" id="ARBA00004651"/>
    </source>
</evidence>
<comment type="caution">
    <text evidence="6">Lacks conserved residue(s) required for the propagation of feature annotation.</text>
</comment>
<organism evidence="7">
    <name type="scientific">Menopon gallinae</name>
    <name type="common">poultry shaft louse</name>
    <dbReference type="NCBI Taxonomy" id="328185"/>
    <lineage>
        <taxon>Eukaryota</taxon>
        <taxon>Metazoa</taxon>
        <taxon>Ecdysozoa</taxon>
        <taxon>Arthropoda</taxon>
        <taxon>Hexapoda</taxon>
        <taxon>Insecta</taxon>
        <taxon>Pterygota</taxon>
        <taxon>Neoptera</taxon>
        <taxon>Paraneoptera</taxon>
        <taxon>Psocodea</taxon>
        <taxon>Troctomorpha</taxon>
        <taxon>Phthiraptera</taxon>
        <taxon>Amblycera</taxon>
        <taxon>Menoponidae</taxon>
        <taxon>Menopon</taxon>
    </lineage>
</organism>
<evidence type="ECO:0000256" key="5">
    <source>
        <dbReference type="ARBA" id="ARBA00023136"/>
    </source>
</evidence>
<dbReference type="Pfam" id="PF08395">
    <property type="entry name" value="7tm_7"/>
    <property type="match status" value="1"/>
</dbReference>
<feature type="transmembrane region" description="Helical" evidence="6">
    <location>
        <begin position="77"/>
        <end position="100"/>
    </location>
</feature>
<dbReference type="AlphaFoldDB" id="A0AAW2HXY4"/>
<keyword evidence="5 6" id="KW-0472">Membrane</keyword>